<feature type="compositionally biased region" description="Polar residues" evidence="1">
    <location>
        <begin position="90"/>
        <end position="101"/>
    </location>
</feature>
<feature type="region of interest" description="Disordered" evidence="1">
    <location>
        <begin position="1"/>
        <end position="25"/>
    </location>
</feature>
<evidence type="ECO:0000313" key="2">
    <source>
        <dbReference type="EMBL" id="CCX07174.1"/>
    </source>
</evidence>
<dbReference type="OrthoDB" id="10602834at2759"/>
<sequence length="229" mass="24971">MSGYNEYLHGSDYGRPTHRLSGIPQEGNRYDRIMDWQDGVQDGPAAVRSMAGTRIPPNSLPNLRSIPPGSRNSGSIRSHPHSLMPPGSRSGDSMYSGSTVRGSDYGGSTAYGESSYGGSSAMGRSDYGSRVDNLRRPSGAMSNSQGGRGELRSGPAGWIYAEDTRQPYGLNVRTVQAARRTPYEISFSTTDYLSGTAEDSDRYLAARRAEGFNDWYEDQLNFWAGSGRR</sequence>
<evidence type="ECO:0000313" key="3">
    <source>
        <dbReference type="Proteomes" id="UP000018144"/>
    </source>
</evidence>
<protein>
    <submittedName>
        <fullName evidence="2">Uncharacterized protein</fullName>
    </submittedName>
</protein>
<dbReference type="EMBL" id="HF935336">
    <property type="protein sequence ID" value="CCX07174.1"/>
    <property type="molecule type" value="Genomic_DNA"/>
</dbReference>
<proteinExistence type="predicted"/>
<keyword evidence="3" id="KW-1185">Reference proteome</keyword>
<dbReference type="AlphaFoldDB" id="U4LAI9"/>
<organism evidence="2 3">
    <name type="scientific">Pyronema omphalodes (strain CBS 100304)</name>
    <name type="common">Pyronema confluens</name>
    <dbReference type="NCBI Taxonomy" id="1076935"/>
    <lineage>
        <taxon>Eukaryota</taxon>
        <taxon>Fungi</taxon>
        <taxon>Dikarya</taxon>
        <taxon>Ascomycota</taxon>
        <taxon>Pezizomycotina</taxon>
        <taxon>Pezizomycetes</taxon>
        <taxon>Pezizales</taxon>
        <taxon>Pyronemataceae</taxon>
        <taxon>Pyronema</taxon>
    </lineage>
</organism>
<dbReference type="Proteomes" id="UP000018144">
    <property type="component" value="Unassembled WGS sequence"/>
</dbReference>
<evidence type="ECO:0000256" key="1">
    <source>
        <dbReference type="SAM" id="MobiDB-lite"/>
    </source>
</evidence>
<name>U4LAI9_PYROM</name>
<gene>
    <name evidence="2" type="ORF">PCON_06761</name>
</gene>
<reference evidence="2 3" key="1">
    <citation type="journal article" date="2013" name="PLoS Genet.">
        <title>The genome and development-dependent transcriptomes of Pyronema confluens: a window into fungal evolution.</title>
        <authorList>
            <person name="Traeger S."/>
            <person name="Altegoer F."/>
            <person name="Freitag M."/>
            <person name="Gabaldon T."/>
            <person name="Kempken F."/>
            <person name="Kumar A."/>
            <person name="Marcet-Houben M."/>
            <person name="Poggeler S."/>
            <person name="Stajich J.E."/>
            <person name="Nowrousian M."/>
        </authorList>
    </citation>
    <scope>NUCLEOTIDE SEQUENCE [LARGE SCALE GENOMIC DNA]</scope>
    <source>
        <strain evidence="3">CBS 100304</strain>
        <tissue evidence="2">Vegetative mycelium</tissue>
    </source>
</reference>
<accession>U4LAI9</accession>
<feature type="region of interest" description="Disordered" evidence="1">
    <location>
        <begin position="52"/>
        <end position="101"/>
    </location>
</feature>